<dbReference type="STRING" id="392015.SAMN05421543_101243"/>
<dbReference type="Proteomes" id="UP000183508">
    <property type="component" value="Unassembled WGS sequence"/>
</dbReference>
<protein>
    <submittedName>
        <fullName evidence="2">Uncharacterized protein</fullName>
    </submittedName>
</protein>
<keyword evidence="1" id="KW-1133">Transmembrane helix</keyword>
<keyword evidence="1" id="KW-0812">Transmembrane</keyword>
<name>A0A1I7FGK2_9BACL</name>
<gene>
    <name evidence="2" type="ORF">SAMN05421543_101243</name>
</gene>
<feature type="transmembrane region" description="Helical" evidence="1">
    <location>
        <begin position="6"/>
        <end position="28"/>
    </location>
</feature>
<proteinExistence type="predicted"/>
<accession>A0A1I7FGK2</accession>
<dbReference type="AlphaFoldDB" id="A0A1I7FGK2"/>
<keyword evidence="1" id="KW-0472">Membrane</keyword>
<dbReference type="EMBL" id="FPBV01000001">
    <property type="protein sequence ID" value="SFU35320.1"/>
    <property type="molecule type" value="Genomic_DNA"/>
</dbReference>
<dbReference type="RefSeq" id="WP_175511395.1">
    <property type="nucleotide sequence ID" value="NZ_FPBV01000001.1"/>
</dbReference>
<reference evidence="3" key="1">
    <citation type="submission" date="2016-10" db="EMBL/GenBank/DDBJ databases">
        <authorList>
            <person name="Varghese N."/>
        </authorList>
    </citation>
    <scope>NUCLEOTIDE SEQUENCE [LARGE SCALE GENOMIC DNA]</scope>
    <source>
        <strain evidence="3">DSM 17980</strain>
    </source>
</reference>
<organism evidence="2 3">
    <name type="scientific">Alicyclobacillus macrosporangiidus</name>
    <dbReference type="NCBI Taxonomy" id="392015"/>
    <lineage>
        <taxon>Bacteria</taxon>
        <taxon>Bacillati</taxon>
        <taxon>Bacillota</taxon>
        <taxon>Bacilli</taxon>
        <taxon>Bacillales</taxon>
        <taxon>Alicyclobacillaceae</taxon>
        <taxon>Alicyclobacillus</taxon>
    </lineage>
</organism>
<evidence type="ECO:0000256" key="1">
    <source>
        <dbReference type="SAM" id="Phobius"/>
    </source>
</evidence>
<evidence type="ECO:0000313" key="2">
    <source>
        <dbReference type="EMBL" id="SFU35320.1"/>
    </source>
</evidence>
<keyword evidence="3" id="KW-1185">Reference proteome</keyword>
<evidence type="ECO:0000313" key="3">
    <source>
        <dbReference type="Proteomes" id="UP000183508"/>
    </source>
</evidence>
<sequence length="84" mass="10296">MIVGFGFGNPLTALLMLIATSLLSYGLWRFVSKDRPPRDPEERREQLRRYYMEQRQMARRMAQEYDISDEEIERRIEEELRRER</sequence>